<sequence>MIGGMVVAALIVWAIMHHRYIKSFEDKGWAYEGSPPISIAHGLNVAPFGVAFDRSVKKQISGPASDGTAFSAFMYRSSAWDPGDLVVTMKLPHSMPLAEVPAGGPVRTADPHYADELAKALGGASRDLTVDHDTLVMLRVSDDADELQTAVDALAAARTALLASPAAGRQGPTPPQGLSFADHPDWTYVPHDDEILRQVEHSGGGYGHEARDIIMSENARIPFIRMQHNWKTDSTSTDSEGRSHTTTTHHTEYLCQFRTSFPFVDLASNWGWFGRSQRFEWTDFNDAVRIESSNERIAHAIIHQRQMEYLMASGAPKFAIQGDGAILLKGFGKKWEIEDILGADAFLRGFFARVPDFVWEELGAWPRPIPEIEPAPQPSSDPIS</sequence>
<dbReference type="KEGG" id="tes:BW730_07995"/>
<dbReference type="Proteomes" id="UP000188145">
    <property type="component" value="Chromosome"/>
</dbReference>
<evidence type="ECO:0000313" key="2">
    <source>
        <dbReference type="Proteomes" id="UP000188145"/>
    </source>
</evidence>
<evidence type="ECO:0000313" key="1">
    <source>
        <dbReference type="EMBL" id="AQP47444.1"/>
    </source>
</evidence>
<proteinExistence type="predicted"/>
<name>A0A1Q2CMV7_9ACTN</name>
<dbReference type="EMBL" id="CP019606">
    <property type="protein sequence ID" value="AQP47444.1"/>
    <property type="molecule type" value="Genomic_DNA"/>
</dbReference>
<dbReference type="AlphaFoldDB" id="A0A1Q2CMV7"/>
<reference evidence="2" key="1">
    <citation type="submission" date="2017-02" db="EMBL/GenBank/DDBJ databases">
        <title>Tessaracoccus aquaemaris sp. nov., isolated from the intestine of a Korean rockfish, Sebastes schlegelii, in a marine aquaculture pond.</title>
        <authorList>
            <person name="Tak E.J."/>
            <person name="Bae J.-W."/>
        </authorList>
    </citation>
    <scope>NUCLEOTIDE SEQUENCE [LARGE SCALE GENOMIC DNA]</scope>
    <source>
        <strain evidence="2">NSG39</strain>
    </source>
</reference>
<keyword evidence="2" id="KW-1185">Reference proteome</keyword>
<protein>
    <submittedName>
        <fullName evidence="1">Uncharacterized protein</fullName>
    </submittedName>
</protein>
<organism evidence="1 2">
    <name type="scientific">Tessaracoccus aquimaris</name>
    <dbReference type="NCBI Taxonomy" id="1332264"/>
    <lineage>
        <taxon>Bacteria</taxon>
        <taxon>Bacillati</taxon>
        <taxon>Actinomycetota</taxon>
        <taxon>Actinomycetes</taxon>
        <taxon>Propionibacteriales</taxon>
        <taxon>Propionibacteriaceae</taxon>
        <taxon>Tessaracoccus</taxon>
    </lineage>
</organism>
<gene>
    <name evidence="1" type="ORF">BW730_07995</name>
</gene>
<accession>A0A1Q2CMV7</accession>